<dbReference type="CDD" id="cd02440">
    <property type="entry name" value="AdoMet_MTases"/>
    <property type="match status" value="1"/>
</dbReference>
<dbReference type="EnsemblBacteria" id="CAF27021">
    <property type="protein sequence ID" value="CAF27021"/>
    <property type="gene ID" value="BH02090"/>
</dbReference>
<dbReference type="GO" id="GO:0008170">
    <property type="term" value="F:N-methyltransferase activity"/>
    <property type="evidence" value="ECO:0007669"/>
    <property type="project" value="UniProtKB-ARBA"/>
</dbReference>
<dbReference type="InterPro" id="IPR046977">
    <property type="entry name" value="RsmC/RlmG"/>
</dbReference>
<dbReference type="PANTHER" id="PTHR47816">
    <property type="entry name" value="RIBOSOMAL RNA SMALL SUBUNIT METHYLTRANSFERASE C"/>
    <property type="match status" value="1"/>
</dbReference>
<evidence type="ECO:0000256" key="2">
    <source>
        <dbReference type="ARBA" id="ARBA00022552"/>
    </source>
</evidence>
<dbReference type="AlphaFoldDB" id="A0A0H3LW47"/>
<evidence type="ECO:0000256" key="5">
    <source>
        <dbReference type="ARBA" id="ARBA00022691"/>
    </source>
</evidence>
<dbReference type="GO" id="GO:0008757">
    <property type="term" value="F:S-adenosylmethionine-dependent methyltransferase activity"/>
    <property type="evidence" value="ECO:0007669"/>
    <property type="project" value="InterPro"/>
</dbReference>
<dbReference type="PANTHER" id="PTHR47816:SF4">
    <property type="entry name" value="RIBOSOMAL RNA SMALL SUBUNIT METHYLTRANSFERASE C"/>
    <property type="match status" value="1"/>
</dbReference>
<accession>A0A0H3LW47</accession>
<dbReference type="KEGG" id="bhe:BH02090"/>
<evidence type="ECO:0000256" key="1">
    <source>
        <dbReference type="ARBA" id="ARBA00022490"/>
    </source>
</evidence>
<reference evidence="7 8" key="1">
    <citation type="journal article" date="2004" name="Proc. Natl. Acad. Sci. U.S.A.">
        <title>The louse-borne human pathogen Bartonella quintana is a genomic derivative of the zoonotic agent Bartonella henselae.</title>
        <authorList>
            <person name="Alsmark U.C.M."/>
            <person name="Frank A.C."/>
            <person name="Karlberg E.O."/>
            <person name="Legault B.-A."/>
            <person name="Ardell D.H."/>
            <person name="Canbaeck B."/>
            <person name="Eriksson A.-S."/>
            <person name="Naeslund A.K."/>
            <person name="Handley S.A."/>
            <person name="Huvet M."/>
            <person name="La Scola B."/>
            <person name="Holmberg M."/>
            <person name="Andersson S.G.E."/>
        </authorList>
    </citation>
    <scope>NUCLEOTIDE SEQUENCE [LARGE SCALE GENOMIC DNA]</scope>
    <source>
        <strain evidence="8">ATCC 49882 / DSM 28221 / CCUG 30454 / Houston 1</strain>
    </source>
</reference>
<evidence type="ECO:0000313" key="8">
    <source>
        <dbReference type="Proteomes" id="UP000000421"/>
    </source>
</evidence>
<organism evidence="7 8">
    <name type="scientific">Bartonella henselae (strain ATCC 49882 / DSM 28221 / CCUG 30454 / Houston 1)</name>
    <name type="common">Rochalimaea henselae</name>
    <dbReference type="NCBI Taxonomy" id="283166"/>
    <lineage>
        <taxon>Bacteria</taxon>
        <taxon>Pseudomonadati</taxon>
        <taxon>Pseudomonadota</taxon>
        <taxon>Alphaproteobacteria</taxon>
        <taxon>Hyphomicrobiales</taxon>
        <taxon>Bartonellaceae</taxon>
        <taxon>Bartonella</taxon>
    </lineage>
</organism>
<keyword evidence="5" id="KW-0949">S-adenosyl-L-methionine</keyword>
<feature type="domain" description="Methyltransferase small" evidence="6">
    <location>
        <begin position="170"/>
        <end position="339"/>
    </location>
</feature>
<dbReference type="GO" id="GO:0003676">
    <property type="term" value="F:nucleic acid binding"/>
    <property type="evidence" value="ECO:0007669"/>
    <property type="project" value="InterPro"/>
</dbReference>
<keyword evidence="8" id="KW-1185">Reference proteome</keyword>
<proteinExistence type="predicted"/>
<dbReference type="InterPro" id="IPR007848">
    <property type="entry name" value="Small_mtfrase_dom"/>
</dbReference>
<keyword evidence="2" id="KW-0698">rRNA processing</keyword>
<dbReference type="PaxDb" id="283166-BH02090"/>
<evidence type="ECO:0000256" key="3">
    <source>
        <dbReference type="ARBA" id="ARBA00022603"/>
    </source>
</evidence>
<sequence length="343" mass="39188">MEWHFSLKEPHVLLFLPFEKYALPYPDPSQSWLSFGLTEIPVPEWTKNLEIITPWRPDFLKFANAQFRCSPEINQTCTHDGALLQLSKYRGFNQNCFLDLLERVKPGGWIIIGGNKTSGADSMMKWVKKIVPITNKFSKNHGLVFWIQVPQQIEKQNTAQLRSPPLTFENKFQTTSGMFSHGRIDPGSAVLASHMCKTISGKTADFGAGWGFLSHAALERSEKLTALDLYEADYNALKAAKQHLKHITTSLPIHFYWHDLVHEPITNLYDTIISNPPFHTQQTTDVSLGQHFIINAAKYLKPGGNLLLVANRHLPYETLLKRLFRTVLIYEKAHGFKVIEAYR</sequence>
<dbReference type="SUPFAM" id="SSF53335">
    <property type="entry name" value="S-adenosyl-L-methionine-dependent methyltransferases"/>
    <property type="match status" value="1"/>
</dbReference>
<name>A0A0H3LW47_BARHE</name>
<dbReference type="PROSITE" id="PS00092">
    <property type="entry name" value="N6_MTASE"/>
    <property type="match status" value="1"/>
</dbReference>
<keyword evidence="4 7" id="KW-0808">Transferase</keyword>
<protein>
    <submittedName>
        <fullName evidence="7">Ribosomal RNA small subunit methyltransferase c</fullName>
    </submittedName>
</protein>
<dbReference type="eggNOG" id="COG2813">
    <property type="taxonomic scope" value="Bacteria"/>
</dbReference>
<evidence type="ECO:0000259" key="6">
    <source>
        <dbReference type="Pfam" id="PF05175"/>
    </source>
</evidence>
<gene>
    <name evidence="7" type="primary">rsmC</name>
    <name evidence="7" type="ordered locus">BH02090</name>
</gene>
<keyword evidence="1" id="KW-0963">Cytoplasm</keyword>
<dbReference type="SMR" id="A0A0H3LW47"/>
<dbReference type="InterPro" id="IPR002052">
    <property type="entry name" value="DNA_methylase_N6_adenine_CS"/>
</dbReference>
<evidence type="ECO:0000256" key="4">
    <source>
        <dbReference type="ARBA" id="ARBA00022679"/>
    </source>
</evidence>
<dbReference type="InterPro" id="IPR029063">
    <property type="entry name" value="SAM-dependent_MTases_sf"/>
</dbReference>
<dbReference type="GO" id="GO:0006364">
    <property type="term" value="P:rRNA processing"/>
    <property type="evidence" value="ECO:0007669"/>
    <property type="project" value="UniProtKB-KW"/>
</dbReference>
<dbReference type="GO" id="GO:0032259">
    <property type="term" value="P:methylation"/>
    <property type="evidence" value="ECO:0007669"/>
    <property type="project" value="UniProtKB-KW"/>
</dbReference>
<keyword evidence="3 7" id="KW-0489">Methyltransferase</keyword>
<evidence type="ECO:0000313" key="7">
    <source>
        <dbReference type="EMBL" id="CAF27021.1"/>
    </source>
</evidence>
<dbReference type="EMBL" id="BX897699">
    <property type="protein sequence ID" value="CAF27021.1"/>
    <property type="molecule type" value="Genomic_DNA"/>
</dbReference>
<dbReference type="Proteomes" id="UP000000421">
    <property type="component" value="Chromosome"/>
</dbReference>
<dbReference type="Pfam" id="PF05175">
    <property type="entry name" value="MTS"/>
    <property type="match status" value="1"/>
</dbReference>
<dbReference type="Gene3D" id="3.40.50.150">
    <property type="entry name" value="Vaccinia Virus protein VP39"/>
    <property type="match status" value="1"/>
</dbReference>